<evidence type="ECO:0000256" key="1">
    <source>
        <dbReference type="ARBA" id="ARBA00004245"/>
    </source>
</evidence>
<evidence type="ECO:0000313" key="13">
    <source>
        <dbReference type="EMBL" id="USR89544.1"/>
    </source>
</evidence>
<dbReference type="InterPro" id="IPR002151">
    <property type="entry name" value="Kinesin_light"/>
</dbReference>
<evidence type="ECO:0000256" key="10">
    <source>
        <dbReference type="PROSITE-ProRule" id="PRU00339"/>
    </source>
</evidence>
<keyword evidence="6 10" id="KW-0802">TPR repeat</keyword>
<dbReference type="Gene3D" id="1.25.40.10">
    <property type="entry name" value="Tetratricopeptide repeat domain"/>
    <property type="match status" value="2"/>
</dbReference>
<feature type="repeat" description="TPR" evidence="10">
    <location>
        <begin position="738"/>
        <end position="771"/>
    </location>
</feature>
<dbReference type="PANTHER" id="PTHR45783:SF3">
    <property type="entry name" value="KINESIN LIGHT CHAIN"/>
    <property type="match status" value="1"/>
</dbReference>
<evidence type="ECO:0000256" key="4">
    <source>
        <dbReference type="ARBA" id="ARBA00022701"/>
    </source>
</evidence>
<reference evidence="13" key="1">
    <citation type="submission" date="2022-06" db="EMBL/GenBank/DDBJ databases">
        <title>Genome sequence of Phormidium yuhuli AB48 isolated from an industrial photobioreactor environment.</title>
        <authorList>
            <person name="Qiu Y."/>
            <person name="Noonan A.J.C."/>
            <person name="Dofher K."/>
            <person name="Koch M."/>
            <person name="Kieft B."/>
            <person name="Lin X."/>
            <person name="Ziels R.M."/>
            <person name="Hallam S.J."/>
        </authorList>
    </citation>
    <scope>NUCLEOTIDE SEQUENCE</scope>
    <source>
        <strain evidence="13">AB48</strain>
    </source>
</reference>
<dbReference type="InterPro" id="IPR027417">
    <property type="entry name" value="P-loop_NTPase"/>
</dbReference>
<dbReference type="InterPro" id="IPR011990">
    <property type="entry name" value="TPR-like_helical_dom_sf"/>
</dbReference>
<evidence type="ECO:0000256" key="11">
    <source>
        <dbReference type="SAM" id="MobiDB-lite"/>
    </source>
</evidence>
<sequence length="984" mass="109620">MDRALVGRLGTFGAAVVVGAAASAIAPSLPIVIAGTALSGVAGGIFANDLGAMDAQLGDPDLRNAHLTRAVGRAIAVVINEVAQDHQGRSRLALDALAQSARQDWPHIIKDILGHQTPTELFEENLAETYFATAAKDFETLRALANWQDWRPVIHALRPRARRGLRQSWRARLGRWRSGGLYPLGTLTPTLVDTLAQELHKQFPKAIREVLKRDFAQGEEAFAGMVFDLLGNLTAGQQQLAQQLTELRQQTASLSQILADQLTRDLQRLEGIVIEESETIRKTVEDEHEKTRAEIIREIRQPQPPSRQNPNPPSNLARYRRTVPKFVGREVALAELSALFADVDQVAIAAALSGMGGLGKTELAWQWAQQEYEAGTFPGGVVWLDMVAGNPAEQLLLFYQTEFQQPVPEELPTLAQRLAYCWQHWPQQGAVLLVLDDVVRERDGATLSLFRPGGQFRVLWTTRERWTGVQDYRLDTLSDEAARQLLSSYLDGTRLEAEPEALGELLRWFDGLPLGLELAARYLALDEFLSIADYLQGLHLTHDSLDVTVEMAYPYGLEAALAFSWARLEDEAARRLALRLGLYGAAAIPLTAEEQQDWREPLRKLVNLNLLEREAADSLRLHPLVRQFLRQRLAVALSTEARAELRREVAGVIVKQGQRIPDSFTMAQAREFAPWIPHLQEVAEELLPWVGDEDVITPCNGIARFYEGQGLYDAAQPWYEQAVVVVKERLGNRHRDTAAALNNLAGLYESQGKYGDAEPLYLEALAIDRESLPANHPDLAISLNNLAELYRVQGKYGDAEPLYLEALAIVRESLPANHPQLAIHLNNLAGLYRAQGKYGDAEPLYLEALEIDRESLPTNHPELANHLNNLAGLYESQGKYGDAEPLYLEALEIDRESLPANHPQLAIHLNNLAGLYYGQEKYAEAEPLLLETASIFYESLGEEHPNTQTVLNNVISFYRTALAAGLPDRRLRQHPLGDLIRSRL</sequence>
<organism evidence="13 14">
    <name type="scientific">Phormidium yuhuli AB48</name>
    <dbReference type="NCBI Taxonomy" id="2940671"/>
    <lineage>
        <taxon>Bacteria</taxon>
        <taxon>Bacillati</taxon>
        <taxon>Cyanobacteriota</taxon>
        <taxon>Cyanophyceae</taxon>
        <taxon>Oscillatoriophycideae</taxon>
        <taxon>Oscillatoriales</taxon>
        <taxon>Oscillatoriaceae</taxon>
        <taxon>Phormidium</taxon>
        <taxon>Phormidium yuhuli</taxon>
    </lineage>
</organism>
<dbReference type="InterPro" id="IPR019734">
    <property type="entry name" value="TPR_rpt"/>
</dbReference>
<evidence type="ECO:0000256" key="3">
    <source>
        <dbReference type="ARBA" id="ARBA00022490"/>
    </source>
</evidence>
<dbReference type="PRINTS" id="PR00364">
    <property type="entry name" value="DISEASERSIST"/>
</dbReference>
<dbReference type="Gene3D" id="3.40.50.300">
    <property type="entry name" value="P-loop containing nucleotide triphosphate hydrolases"/>
    <property type="match status" value="1"/>
</dbReference>
<keyword evidence="14" id="KW-1185">Reference proteome</keyword>
<evidence type="ECO:0000313" key="14">
    <source>
        <dbReference type="Proteomes" id="UP001056708"/>
    </source>
</evidence>
<evidence type="ECO:0000259" key="12">
    <source>
        <dbReference type="Pfam" id="PF00931"/>
    </source>
</evidence>
<dbReference type="SMART" id="SM00028">
    <property type="entry name" value="TPR"/>
    <property type="match status" value="6"/>
</dbReference>
<protein>
    <submittedName>
        <fullName evidence="13">Tetratricopeptide repeat protein</fullName>
    </submittedName>
</protein>
<dbReference type="SUPFAM" id="SSF52540">
    <property type="entry name" value="P-loop containing nucleoside triphosphate hydrolases"/>
    <property type="match status" value="1"/>
</dbReference>
<dbReference type="RefSeq" id="WP_252660243.1">
    <property type="nucleotide sequence ID" value="NZ_CP098611.1"/>
</dbReference>
<keyword evidence="5" id="KW-0677">Repeat</keyword>
<evidence type="ECO:0000256" key="9">
    <source>
        <dbReference type="ARBA" id="ARBA00023212"/>
    </source>
</evidence>
<feature type="repeat" description="TPR" evidence="10">
    <location>
        <begin position="864"/>
        <end position="897"/>
    </location>
</feature>
<keyword evidence="8" id="KW-0505">Motor protein</keyword>
<dbReference type="InterPro" id="IPR002182">
    <property type="entry name" value="NB-ARC"/>
</dbReference>
<dbReference type="Pfam" id="PF13424">
    <property type="entry name" value="TPR_12"/>
    <property type="match status" value="3"/>
</dbReference>
<evidence type="ECO:0000256" key="5">
    <source>
        <dbReference type="ARBA" id="ARBA00022737"/>
    </source>
</evidence>
<keyword evidence="7" id="KW-0175">Coiled coil</keyword>
<feature type="compositionally biased region" description="Pro residues" evidence="11">
    <location>
        <begin position="302"/>
        <end position="313"/>
    </location>
</feature>
<dbReference type="PANTHER" id="PTHR45783">
    <property type="entry name" value="KINESIN LIGHT CHAIN"/>
    <property type="match status" value="1"/>
</dbReference>
<keyword evidence="9" id="KW-0206">Cytoskeleton</keyword>
<comment type="similarity">
    <text evidence="2">Belongs to the kinesin light chain family.</text>
</comment>
<evidence type="ECO:0000256" key="8">
    <source>
        <dbReference type="ARBA" id="ARBA00023175"/>
    </source>
</evidence>
<accession>A0ABY5AMT3</accession>
<proteinExistence type="inferred from homology"/>
<dbReference type="PROSITE" id="PS50005">
    <property type="entry name" value="TPR"/>
    <property type="match status" value="2"/>
</dbReference>
<name>A0ABY5AMT3_9CYAN</name>
<dbReference type="EMBL" id="CP098611">
    <property type="protein sequence ID" value="USR89544.1"/>
    <property type="molecule type" value="Genomic_DNA"/>
</dbReference>
<comment type="subcellular location">
    <subcellularLocation>
        <location evidence="1">Cytoplasm</location>
        <location evidence="1">Cytoskeleton</location>
    </subcellularLocation>
</comment>
<feature type="region of interest" description="Disordered" evidence="11">
    <location>
        <begin position="297"/>
        <end position="317"/>
    </location>
</feature>
<evidence type="ECO:0000256" key="2">
    <source>
        <dbReference type="ARBA" id="ARBA00009622"/>
    </source>
</evidence>
<evidence type="ECO:0000256" key="7">
    <source>
        <dbReference type="ARBA" id="ARBA00023054"/>
    </source>
</evidence>
<gene>
    <name evidence="13" type="ORF">NEA10_11665</name>
</gene>
<keyword evidence="4" id="KW-0493">Microtubule</keyword>
<dbReference type="Proteomes" id="UP001056708">
    <property type="component" value="Chromosome"/>
</dbReference>
<keyword evidence="3" id="KW-0963">Cytoplasm</keyword>
<dbReference type="SUPFAM" id="SSF48452">
    <property type="entry name" value="TPR-like"/>
    <property type="match status" value="2"/>
</dbReference>
<dbReference type="Pfam" id="PF00931">
    <property type="entry name" value="NB-ARC"/>
    <property type="match status" value="1"/>
</dbReference>
<feature type="domain" description="NB-ARC" evidence="12">
    <location>
        <begin position="350"/>
        <end position="466"/>
    </location>
</feature>
<evidence type="ECO:0000256" key="6">
    <source>
        <dbReference type="ARBA" id="ARBA00022803"/>
    </source>
</evidence>